<dbReference type="Pfam" id="PF09445">
    <property type="entry name" value="Methyltransf_15"/>
    <property type="match status" value="1"/>
</dbReference>
<name>A0A0G2Y684_9VIRU</name>
<dbReference type="PANTHER" id="PTHR14741">
    <property type="entry name" value="S-ADENOSYLMETHIONINE-DEPENDENT METHYLTRANSFERASE RELATED"/>
    <property type="match status" value="1"/>
</dbReference>
<dbReference type="Proteomes" id="UP000240461">
    <property type="component" value="Segment"/>
</dbReference>
<dbReference type="Gene3D" id="3.40.50.150">
    <property type="entry name" value="Vaccinia Virus protein VP39"/>
    <property type="match status" value="1"/>
</dbReference>
<protein>
    <submittedName>
        <fullName evidence="1">Methyltransferase</fullName>
    </submittedName>
</protein>
<dbReference type="KEGG" id="vg:80513852"/>
<sequence>MDYYHMDIILYPNKNLQKSLTKRKCLKQPNIHSIKRLIFPPITETRLTKIMIDDESIKYITYNSSAQEITNIIMNNLENFPCPSHCSEEKWRLKSPDQRMKKLVITEMTAGVGGNVLNFAKYFKYVNAIELNCTRYKYLNNNIKLYDYSNVNCYNDNSVSLLIERDDLGQDIVFFDPPWGGGGYKQFKNLRLDFDKYSVEVICQKLLEKNHNKMIILKLPSNYDFDYFFDQLKSYTINKFDIEKMTIIVVKKY</sequence>
<dbReference type="PANTHER" id="PTHR14741:SF32">
    <property type="entry name" value="TRIMETHYLGUANOSINE SYNTHASE"/>
    <property type="match status" value="1"/>
</dbReference>
<dbReference type="InterPro" id="IPR029063">
    <property type="entry name" value="SAM-dependent_MTases_sf"/>
</dbReference>
<dbReference type="SUPFAM" id="SSF53335">
    <property type="entry name" value="S-adenosyl-L-methionine-dependent methyltransferases"/>
    <property type="match status" value="1"/>
</dbReference>
<accession>A0A0G2Y684</accession>
<dbReference type="InterPro" id="IPR002052">
    <property type="entry name" value="DNA_methylase_N6_adenine_CS"/>
</dbReference>
<reference evidence="1 2" key="1">
    <citation type="submission" date="2014-10" db="EMBL/GenBank/DDBJ databases">
        <title>Pan-genome analysis of Brazilian lineage A amoebal mimiviruses.</title>
        <authorList>
            <person name="Assis F.L."/>
            <person name="Abrahao J.S."/>
            <person name="Kroon E.G."/>
            <person name="Dornas F.P."/>
            <person name="Andrade K.R."/>
            <person name="Borato P.V.M."/>
            <person name="Pilotto M.R."/>
            <person name="Benamar S."/>
            <person name="LaScola B."/>
            <person name="Colson P."/>
        </authorList>
    </citation>
    <scope>NUCLEOTIDE SEQUENCE [LARGE SCALE GENOMIC DNA]</scope>
    <source>
        <strain evidence="1 2">Kroon</strain>
    </source>
</reference>
<dbReference type="InterPro" id="IPR019012">
    <property type="entry name" value="RNA_cap_Gua-N2-MeTrfase"/>
</dbReference>
<dbReference type="PROSITE" id="PS00092">
    <property type="entry name" value="N6_MTASE"/>
    <property type="match status" value="1"/>
</dbReference>
<keyword evidence="2" id="KW-1185">Reference proteome</keyword>
<organism evidence="1 2">
    <name type="scientific">Acanthamoeba polyphaga mimivirus Kroon</name>
    <dbReference type="NCBI Taxonomy" id="3069720"/>
    <lineage>
        <taxon>Viruses</taxon>
        <taxon>Varidnaviria</taxon>
        <taxon>Bamfordvirae</taxon>
        <taxon>Nucleocytoviricota</taxon>
        <taxon>Megaviricetes</taxon>
        <taxon>Imitervirales</taxon>
        <taxon>Mimiviridae</taxon>
        <taxon>Megamimivirinae</taxon>
        <taxon>Mimivirus</taxon>
        <taxon>Mimivirus lagoaense</taxon>
    </lineage>
</organism>
<dbReference type="GO" id="GO:0071164">
    <property type="term" value="F:RNA cap trimethylguanosine synthase activity"/>
    <property type="evidence" value="ECO:0007669"/>
    <property type="project" value="TreeGrafter"/>
</dbReference>
<evidence type="ECO:0000313" key="1">
    <source>
        <dbReference type="EMBL" id="AKI80054.1"/>
    </source>
</evidence>
<dbReference type="GO" id="GO:0003676">
    <property type="term" value="F:nucleic acid binding"/>
    <property type="evidence" value="ECO:0007669"/>
    <property type="project" value="InterPro"/>
</dbReference>
<keyword evidence="1" id="KW-0489">Methyltransferase</keyword>
<evidence type="ECO:0000313" key="2">
    <source>
        <dbReference type="Proteomes" id="UP000240461"/>
    </source>
</evidence>
<dbReference type="EMBL" id="KM982402">
    <property type="protein sequence ID" value="AKI80054.1"/>
    <property type="molecule type" value="Genomic_DNA"/>
</dbReference>
<keyword evidence="1" id="KW-0808">Transferase</keyword>
<proteinExistence type="predicted"/>